<name>A0A8C0RQH0_CANLF</name>
<dbReference type="SMART" id="SM00409">
    <property type="entry name" value="IG"/>
    <property type="match status" value="1"/>
</dbReference>
<evidence type="ECO:0000256" key="2">
    <source>
        <dbReference type="ARBA" id="ARBA00004613"/>
    </source>
</evidence>
<dbReference type="SMART" id="SM00406">
    <property type="entry name" value="IGv"/>
    <property type="match status" value="1"/>
</dbReference>
<proteinExistence type="predicted"/>
<evidence type="ECO:0000256" key="9">
    <source>
        <dbReference type="SAM" id="MobiDB-lite"/>
    </source>
</evidence>
<evidence type="ECO:0000313" key="12">
    <source>
        <dbReference type="Proteomes" id="UP000694429"/>
    </source>
</evidence>
<evidence type="ECO:0000256" key="6">
    <source>
        <dbReference type="ARBA" id="ARBA00022859"/>
    </source>
</evidence>
<evidence type="ECO:0000256" key="3">
    <source>
        <dbReference type="ARBA" id="ARBA00022475"/>
    </source>
</evidence>
<dbReference type="SUPFAM" id="SSF48726">
    <property type="entry name" value="Immunoglobulin"/>
    <property type="match status" value="1"/>
</dbReference>
<keyword evidence="4" id="KW-0964">Secreted</keyword>
<evidence type="ECO:0000256" key="8">
    <source>
        <dbReference type="ARBA" id="ARBA00023319"/>
    </source>
</evidence>
<dbReference type="Ensembl" id="ENSCAFT00030039465.1">
    <property type="protein sequence ID" value="ENSCAFP00030034435.1"/>
    <property type="gene ID" value="ENSCAFG00030021518.1"/>
</dbReference>
<organism evidence="11 12">
    <name type="scientific">Canis lupus familiaris</name>
    <name type="common">Dog</name>
    <name type="synonym">Canis familiaris</name>
    <dbReference type="NCBI Taxonomy" id="9615"/>
    <lineage>
        <taxon>Eukaryota</taxon>
        <taxon>Metazoa</taxon>
        <taxon>Chordata</taxon>
        <taxon>Craniata</taxon>
        <taxon>Vertebrata</taxon>
        <taxon>Euteleostomi</taxon>
        <taxon>Mammalia</taxon>
        <taxon>Eutheria</taxon>
        <taxon>Laurasiatheria</taxon>
        <taxon>Carnivora</taxon>
        <taxon>Caniformia</taxon>
        <taxon>Canidae</taxon>
        <taxon>Canis</taxon>
    </lineage>
</organism>
<evidence type="ECO:0000256" key="5">
    <source>
        <dbReference type="ARBA" id="ARBA00022729"/>
    </source>
</evidence>
<dbReference type="InterPro" id="IPR036179">
    <property type="entry name" value="Ig-like_dom_sf"/>
</dbReference>
<dbReference type="InterPro" id="IPR007110">
    <property type="entry name" value="Ig-like_dom"/>
</dbReference>
<dbReference type="InterPro" id="IPR050150">
    <property type="entry name" value="IgV_Light_Chain"/>
</dbReference>
<evidence type="ECO:0000259" key="10">
    <source>
        <dbReference type="PROSITE" id="PS50835"/>
    </source>
</evidence>
<dbReference type="Proteomes" id="UP000694429">
    <property type="component" value="Unassembled WGS sequence"/>
</dbReference>
<evidence type="ECO:0000256" key="7">
    <source>
        <dbReference type="ARBA" id="ARBA00023136"/>
    </source>
</evidence>
<dbReference type="GO" id="GO:0005576">
    <property type="term" value="C:extracellular region"/>
    <property type="evidence" value="ECO:0007669"/>
    <property type="project" value="UniProtKB-SubCell"/>
</dbReference>
<comment type="subcellular location">
    <subcellularLocation>
        <location evidence="1">Cell membrane</location>
    </subcellularLocation>
    <subcellularLocation>
        <location evidence="2">Secreted</location>
    </subcellularLocation>
</comment>
<dbReference type="PANTHER" id="PTHR23267">
    <property type="entry name" value="IMMUNOGLOBULIN LIGHT CHAIN"/>
    <property type="match status" value="1"/>
</dbReference>
<keyword evidence="6" id="KW-0391">Immunity</keyword>
<dbReference type="FunFam" id="2.60.40.10:FF:000620">
    <property type="entry name" value="Immunoglobulin lambda locus"/>
    <property type="match status" value="1"/>
</dbReference>
<dbReference type="InterPro" id="IPR003599">
    <property type="entry name" value="Ig_sub"/>
</dbReference>
<dbReference type="AlphaFoldDB" id="A0A8C0RQH0"/>
<dbReference type="InterPro" id="IPR013783">
    <property type="entry name" value="Ig-like_fold"/>
</dbReference>
<dbReference type="PROSITE" id="PS50835">
    <property type="entry name" value="IG_LIKE"/>
    <property type="match status" value="1"/>
</dbReference>
<keyword evidence="8" id="KW-0393">Immunoglobulin domain</keyword>
<evidence type="ECO:0000256" key="1">
    <source>
        <dbReference type="ARBA" id="ARBA00004236"/>
    </source>
</evidence>
<evidence type="ECO:0000256" key="4">
    <source>
        <dbReference type="ARBA" id="ARBA00022525"/>
    </source>
</evidence>
<keyword evidence="7" id="KW-0472">Membrane</keyword>
<reference evidence="11" key="1">
    <citation type="submission" date="2025-08" db="UniProtKB">
        <authorList>
            <consortium name="Ensembl"/>
        </authorList>
    </citation>
    <scope>IDENTIFICATION</scope>
</reference>
<sequence length="205" mass="21973">MTSSCLQQGSKIGLGGTSAQAGSWGAESGCLHHGWNLLLLSLLVHCTGSVASYVLTQPPSVTVTLRQTARITCGGDSIGSKNVYWYQQKPGQAPVLIIYSDSNRPTGIPERFSGSNSGNMATLTISGALAEDEADYYCQVWDSSADAHSDTGRWGNETRTLYTICVTLPSTRGLCTKQERVCPRPPHLRSPDPPPYPVPSRSQLS</sequence>
<keyword evidence="3" id="KW-1003">Cell membrane</keyword>
<accession>A0A8C0RQH0</accession>
<feature type="region of interest" description="Disordered" evidence="9">
    <location>
        <begin position="181"/>
        <end position="205"/>
    </location>
</feature>
<dbReference type="Gene3D" id="2.60.40.10">
    <property type="entry name" value="Immunoglobulins"/>
    <property type="match status" value="1"/>
</dbReference>
<keyword evidence="5" id="KW-0732">Signal</keyword>
<evidence type="ECO:0000313" key="11">
    <source>
        <dbReference type="Ensembl" id="ENSCAFP00030034435.1"/>
    </source>
</evidence>
<protein>
    <recommendedName>
        <fullName evidence="10">Ig-like domain-containing protein</fullName>
    </recommendedName>
</protein>
<dbReference type="GO" id="GO:0002376">
    <property type="term" value="P:immune system process"/>
    <property type="evidence" value="ECO:0007669"/>
    <property type="project" value="UniProtKB-KW"/>
</dbReference>
<dbReference type="Pfam" id="PF07686">
    <property type="entry name" value="V-set"/>
    <property type="match status" value="1"/>
</dbReference>
<dbReference type="InterPro" id="IPR013106">
    <property type="entry name" value="Ig_V-set"/>
</dbReference>
<feature type="domain" description="Ig-like" evidence="10">
    <location>
        <begin position="52"/>
        <end position="140"/>
    </location>
</feature>
<dbReference type="GO" id="GO:0005886">
    <property type="term" value="C:plasma membrane"/>
    <property type="evidence" value="ECO:0007669"/>
    <property type="project" value="UniProtKB-SubCell"/>
</dbReference>